<dbReference type="CDD" id="cd00840">
    <property type="entry name" value="MPP_Mre11_N"/>
    <property type="match status" value="1"/>
</dbReference>
<dbReference type="InterPro" id="IPR004593">
    <property type="entry name" value="SbcD"/>
</dbReference>
<dbReference type="Pfam" id="PF00149">
    <property type="entry name" value="Metallophos"/>
    <property type="match status" value="1"/>
</dbReference>
<dbReference type="InterPro" id="IPR041796">
    <property type="entry name" value="Mre11_N"/>
</dbReference>
<organism evidence="11 12">
    <name type="scientific">Stygiolobus caldivivus</name>
    <dbReference type="NCBI Taxonomy" id="2824673"/>
    <lineage>
        <taxon>Archaea</taxon>
        <taxon>Thermoproteota</taxon>
        <taxon>Thermoprotei</taxon>
        <taxon>Sulfolobales</taxon>
        <taxon>Sulfolobaceae</taxon>
        <taxon>Stygiolobus</taxon>
    </lineage>
</organism>
<dbReference type="KEGG" id="csty:KN1_05260"/>
<keyword evidence="5 9" id="KW-0378">Hydrolase</keyword>
<dbReference type="EC" id="3.1.-.-" evidence="9"/>
<evidence type="ECO:0000256" key="5">
    <source>
        <dbReference type="ARBA" id="ARBA00022801"/>
    </source>
</evidence>
<feature type="binding site" evidence="9">
    <location>
        <position position="11"/>
    </location>
    <ligand>
        <name>Mn(2+)</name>
        <dbReference type="ChEBI" id="CHEBI:29035"/>
        <label>1</label>
    </ligand>
</feature>
<feature type="binding site" evidence="9">
    <location>
        <position position="85"/>
    </location>
    <ligand>
        <name>Mn(2+)</name>
        <dbReference type="ChEBI" id="CHEBI:29035"/>
        <label>2</label>
    </ligand>
</feature>
<dbReference type="SUPFAM" id="SSF56300">
    <property type="entry name" value="Metallo-dependent phosphatases"/>
    <property type="match status" value="1"/>
</dbReference>
<accession>A0A8D5U4P4</accession>
<dbReference type="GO" id="GO:0030145">
    <property type="term" value="F:manganese ion binding"/>
    <property type="evidence" value="ECO:0007669"/>
    <property type="project" value="UniProtKB-UniRule"/>
</dbReference>
<feature type="binding site" evidence="9">
    <location>
        <position position="9"/>
    </location>
    <ligand>
        <name>Mn(2+)</name>
        <dbReference type="ChEBI" id="CHEBI:29035"/>
        <label>1</label>
    </ligand>
</feature>
<keyword evidence="4 9" id="KW-0227">DNA damage</keyword>
<comment type="cofactor">
    <cofactor evidence="9">
        <name>Mn(2+)</name>
        <dbReference type="ChEBI" id="CHEBI:29035"/>
    </cofactor>
    <text evidence="9">Binds 2 manganese ions per subunit.</text>
</comment>
<dbReference type="Proteomes" id="UP000825123">
    <property type="component" value="Chromosome"/>
</dbReference>
<dbReference type="InterPro" id="IPR004843">
    <property type="entry name" value="Calcineurin-like_PHP"/>
</dbReference>
<dbReference type="GO" id="GO:0000403">
    <property type="term" value="F:Y-form DNA binding"/>
    <property type="evidence" value="ECO:0007669"/>
    <property type="project" value="UniProtKB-UniRule"/>
</dbReference>
<keyword evidence="2 9" id="KW-0479">Metal-binding</keyword>
<dbReference type="AlphaFoldDB" id="A0A8D5U4P4"/>
<reference evidence="11 12" key="1">
    <citation type="submission" date="2021-04" db="EMBL/GenBank/DDBJ databases">
        <title>Complete genome sequence of Stygiolobus sp. KN-1.</title>
        <authorList>
            <person name="Nakamura K."/>
            <person name="Sakai H."/>
            <person name="Kurosawa N."/>
        </authorList>
    </citation>
    <scope>NUCLEOTIDE SEQUENCE [LARGE SCALE GENOMIC DNA]</scope>
    <source>
        <strain evidence="11 12">KN-1</strain>
    </source>
</reference>
<feature type="binding site" evidence="9">
    <location>
        <position position="157"/>
    </location>
    <ligand>
        <name>Mn(2+)</name>
        <dbReference type="ChEBI" id="CHEBI:29035"/>
        <label>2</label>
    </ligand>
</feature>
<evidence type="ECO:0000256" key="2">
    <source>
        <dbReference type="ARBA" id="ARBA00022723"/>
    </source>
</evidence>
<dbReference type="GO" id="GO:0004519">
    <property type="term" value="F:endonuclease activity"/>
    <property type="evidence" value="ECO:0007669"/>
    <property type="project" value="UniProtKB-UniRule"/>
</dbReference>
<dbReference type="InterPro" id="IPR029052">
    <property type="entry name" value="Metallo-depent_PP-like"/>
</dbReference>
<dbReference type="GO" id="GO:0006302">
    <property type="term" value="P:double-strand break repair"/>
    <property type="evidence" value="ECO:0007669"/>
    <property type="project" value="UniProtKB-UniRule"/>
</dbReference>
<dbReference type="Gene3D" id="3.60.21.10">
    <property type="match status" value="1"/>
</dbReference>
<dbReference type="InterPro" id="IPR050535">
    <property type="entry name" value="DNA_Repair-Maintenance_Comp"/>
</dbReference>
<dbReference type="PANTHER" id="PTHR30337">
    <property type="entry name" value="COMPONENT OF ATP-DEPENDENT DSDNA EXONUCLEASE"/>
    <property type="match status" value="1"/>
</dbReference>
<evidence type="ECO:0000256" key="3">
    <source>
        <dbReference type="ARBA" id="ARBA00022759"/>
    </source>
</evidence>
<comment type="subunit">
    <text evidence="9">Homodimer. Forms a heterotetramer composed of two Mre11 subunits and two Rad50 subunits.</text>
</comment>
<sequence>MTRILHVSDTHLGKRQYDRDFREDDVYDTFKQVIDKAIEEKVDAVIHTGDFFDKNEPPNKAVLVALKELKRLKEKGIPFIAIAGDHDSPKRGSSIFPQRILEEEGLLVLLDHQKTEYSIGDLNIQGLSHIPLTGASVLKERLAKMKPASKKSILLLHQGVRTLLPYQYSYQIDLSDLPKGFGIIALGHFHDRFKTELDGGTVIEIAGSPEIISTSEIEGYEKNKKGITLIDYSTADPTFTYINMDIRPQFEVVINTDKLDNDIKSIVTKFSSISGKKPILHITLEGSPVKKSLIVNRLRELSKVSEYYRIAHDNTSYLPDQTEVRPPSSSSLDEMIMTYLTKVANYNETEAKLILSLIHEEDDEEITKILKKLSGYE</sequence>
<feature type="binding site" evidence="9">
    <location>
        <position position="50"/>
    </location>
    <ligand>
        <name>Mn(2+)</name>
        <dbReference type="ChEBI" id="CHEBI:29035"/>
        <label>2</label>
    </ligand>
</feature>
<dbReference type="GeneID" id="66162280"/>
<protein>
    <recommendedName>
        <fullName evidence="9">DNA double-strand break repair protein Mre11</fullName>
        <ecNumber evidence="9">3.1.-.-</ecNumber>
    </recommendedName>
</protein>
<dbReference type="InterPro" id="IPR053459">
    <property type="entry name" value="DSB_Repair_Mre11/Rad50"/>
</dbReference>
<dbReference type="GO" id="GO:0045027">
    <property type="term" value="F:DNA end binding"/>
    <property type="evidence" value="ECO:0007669"/>
    <property type="project" value="UniProtKB-UniRule"/>
</dbReference>
<evidence type="ECO:0000256" key="1">
    <source>
        <dbReference type="ARBA" id="ARBA00022722"/>
    </source>
</evidence>
<dbReference type="NCBIfam" id="NF041031">
    <property type="entry name" value="Mre11_Sulfo"/>
    <property type="match status" value="1"/>
</dbReference>
<keyword evidence="8 9" id="KW-0464">Manganese</keyword>
<evidence type="ECO:0000256" key="4">
    <source>
        <dbReference type="ARBA" id="ARBA00022763"/>
    </source>
</evidence>
<evidence type="ECO:0000259" key="10">
    <source>
        <dbReference type="Pfam" id="PF00149"/>
    </source>
</evidence>
<comment type="similarity">
    <text evidence="9">Belongs to the MRE11/RAD32 family.</text>
</comment>
<evidence type="ECO:0000256" key="8">
    <source>
        <dbReference type="ARBA" id="ARBA00023211"/>
    </source>
</evidence>
<keyword evidence="7 9" id="KW-0234">DNA repair</keyword>
<dbReference type="EMBL" id="AP024597">
    <property type="protein sequence ID" value="BCU69229.1"/>
    <property type="molecule type" value="Genomic_DNA"/>
</dbReference>
<proteinExistence type="inferred from homology"/>
<keyword evidence="6 9" id="KW-0269">Exonuclease</keyword>
<feature type="domain" description="Calcineurin-like phosphoesterase" evidence="10">
    <location>
        <begin position="3"/>
        <end position="161"/>
    </location>
</feature>
<feature type="binding site" evidence="9">
    <location>
        <position position="188"/>
    </location>
    <ligand>
        <name>Mn(2+)</name>
        <dbReference type="ChEBI" id="CHEBI:29035"/>
        <label>2</label>
    </ligand>
</feature>
<name>A0A8D5U4P4_9CREN</name>
<keyword evidence="12" id="KW-1185">Reference proteome</keyword>
<dbReference type="HAMAP" id="MF_02044">
    <property type="entry name" value="Mre11"/>
    <property type="match status" value="1"/>
</dbReference>
<evidence type="ECO:0000256" key="9">
    <source>
        <dbReference type="HAMAP-Rule" id="MF_02044"/>
    </source>
</evidence>
<dbReference type="NCBIfam" id="TIGR00619">
    <property type="entry name" value="sbcd"/>
    <property type="match status" value="1"/>
</dbReference>
<evidence type="ECO:0000256" key="6">
    <source>
        <dbReference type="ARBA" id="ARBA00022839"/>
    </source>
</evidence>
<feature type="binding site" evidence="9">
    <location>
        <position position="190"/>
    </location>
    <ligand>
        <name>Mn(2+)</name>
        <dbReference type="ChEBI" id="CHEBI:29035"/>
        <label>1</label>
    </ligand>
</feature>
<comment type="activity regulation">
    <text evidence="9">Nuclease activity is regulated by Rad50.</text>
</comment>
<evidence type="ECO:0000256" key="7">
    <source>
        <dbReference type="ARBA" id="ARBA00023204"/>
    </source>
</evidence>
<evidence type="ECO:0000313" key="11">
    <source>
        <dbReference type="EMBL" id="BCU69229.1"/>
    </source>
</evidence>
<dbReference type="GO" id="GO:0008408">
    <property type="term" value="F:3'-5' exonuclease activity"/>
    <property type="evidence" value="ECO:0007669"/>
    <property type="project" value="UniProtKB-UniRule"/>
</dbReference>
<gene>
    <name evidence="9" type="primary">mre11</name>
    <name evidence="11" type="ORF">KN1_05260</name>
</gene>
<feature type="binding site" evidence="9">
    <location>
        <position position="50"/>
    </location>
    <ligand>
        <name>Mn(2+)</name>
        <dbReference type="ChEBI" id="CHEBI:29035"/>
        <label>1</label>
    </ligand>
</feature>
<dbReference type="InterPro" id="IPR032885">
    <property type="entry name" value="Mre11_archaea-type"/>
</dbReference>
<dbReference type="RefSeq" id="WP_221289280.1">
    <property type="nucleotide sequence ID" value="NZ_AP024597.1"/>
</dbReference>
<dbReference type="PANTHER" id="PTHR30337:SF0">
    <property type="entry name" value="NUCLEASE SBCCD SUBUNIT D"/>
    <property type="match status" value="1"/>
</dbReference>
<feature type="active site" description="Proton donor" evidence="9">
    <location>
        <position position="86"/>
    </location>
</feature>
<keyword evidence="3 9" id="KW-0255">Endonuclease</keyword>
<keyword evidence="1 9" id="KW-0540">Nuclease</keyword>
<comment type="function">
    <text evidence="9">Part of the Rad50/Mre11 complex, which is involved in the early steps of DNA double-strand break (DSB) repair. The complex may facilitate opening of the processed DNA ends to aid in the recruitment of HerA and NurA. Mre11 binds to DSB ends and has both double-stranded 3'-5' exonuclease activity and single-stranded endonuclease activity.</text>
</comment>
<evidence type="ECO:0000313" key="12">
    <source>
        <dbReference type="Proteomes" id="UP000825123"/>
    </source>
</evidence>